<evidence type="ECO:0000313" key="1">
    <source>
        <dbReference type="EMBL" id="GGE25699.1"/>
    </source>
</evidence>
<evidence type="ECO:0000313" key="2">
    <source>
        <dbReference type="Proteomes" id="UP000660801"/>
    </source>
</evidence>
<reference evidence="1" key="1">
    <citation type="journal article" date="2014" name="Int. J. Syst. Evol. Microbiol.">
        <title>Complete genome sequence of Corynebacterium casei LMG S-19264T (=DSM 44701T), isolated from a smear-ripened cheese.</title>
        <authorList>
            <consortium name="US DOE Joint Genome Institute (JGI-PGF)"/>
            <person name="Walter F."/>
            <person name="Albersmeier A."/>
            <person name="Kalinowski J."/>
            <person name="Ruckert C."/>
        </authorList>
    </citation>
    <scope>NUCLEOTIDE SEQUENCE</scope>
    <source>
        <strain evidence="1">CGMCC 1.15533</strain>
    </source>
</reference>
<gene>
    <name evidence="1" type="ORF">GCM10011510_03520</name>
</gene>
<dbReference type="EMBL" id="BMJN01000003">
    <property type="protein sequence ID" value="GGE25699.1"/>
    <property type="molecule type" value="Genomic_DNA"/>
</dbReference>
<protein>
    <submittedName>
        <fullName evidence="1">Uncharacterized protein</fullName>
    </submittedName>
</protein>
<proteinExistence type="predicted"/>
<comment type="caution">
    <text evidence="1">The sequence shown here is derived from an EMBL/GenBank/DDBJ whole genome shotgun (WGS) entry which is preliminary data.</text>
</comment>
<reference evidence="1" key="2">
    <citation type="submission" date="2020-09" db="EMBL/GenBank/DDBJ databases">
        <authorList>
            <person name="Sun Q."/>
            <person name="Zhou Y."/>
        </authorList>
    </citation>
    <scope>NUCLEOTIDE SEQUENCE</scope>
    <source>
        <strain evidence="1">CGMCC 1.15533</strain>
    </source>
</reference>
<dbReference type="Proteomes" id="UP000660801">
    <property type="component" value="Unassembled WGS sequence"/>
</dbReference>
<name>A0A917ED35_9STRE</name>
<keyword evidence="2" id="KW-1185">Reference proteome</keyword>
<organism evidence="1 2">
    <name type="scientific">Streptococcus himalayensis</name>
    <dbReference type="NCBI Taxonomy" id="1888195"/>
    <lineage>
        <taxon>Bacteria</taxon>
        <taxon>Bacillati</taxon>
        <taxon>Bacillota</taxon>
        <taxon>Bacilli</taxon>
        <taxon>Lactobacillales</taxon>
        <taxon>Streptococcaceae</taxon>
        <taxon>Streptococcus</taxon>
    </lineage>
</organism>
<sequence length="62" mass="7605">MRLSAIIYKKTKWSGFPDCFFSVHELSFDKESSYYDYDDKLFDKKYYFFDKDSCQNEKDVLQ</sequence>
<dbReference type="AlphaFoldDB" id="A0A917ED35"/>
<accession>A0A917ED35</accession>